<feature type="region of interest" description="Disordered" evidence="1">
    <location>
        <begin position="147"/>
        <end position="177"/>
    </location>
</feature>
<feature type="compositionally biased region" description="Polar residues" evidence="1">
    <location>
        <begin position="147"/>
        <end position="161"/>
    </location>
</feature>
<dbReference type="GO" id="GO:0004386">
    <property type="term" value="F:helicase activity"/>
    <property type="evidence" value="ECO:0007669"/>
    <property type="project" value="UniProtKB-KW"/>
</dbReference>
<keyword evidence="2" id="KW-0347">Helicase</keyword>
<accession>A0A225VJH6</accession>
<dbReference type="Proteomes" id="UP000198211">
    <property type="component" value="Unassembled WGS sequence"/>
</dbReference>
<dbReference type="PANTHER" id="PTHR45786:SF74">
    <property type="entry name" value="ATP-DEPENDENT DNA HELICASE"/>
    <property type="match status" value="1"/>
</dbReference>
<keyword evidence="2" id="KW-0067">ATP-binding</keyword>
<dbReference type="STRING" id="4795.A0A225VJH6"/>
<gene>
    <name evidence="2" type="ORF">PHMEG_00022167</name>
</gene>
<reference evidence="3" key="1">
    <citation type="submission" date="2017-03" db="EMBL/GenBank/DDBJ databases">
        <title>Phytopthora megakarya and P. palmivora, two closely related causual agents of cacao black pod achieved similar genome size and gene model numbers by different mechanisms.</title>
        <authorList>
            <person name="Ali S."/>
            <person name="Shao J."/>
            <person name="Larry D.J."/>
            <person name="Kronmiller B."/>
            <person name="Shen D."/>
            <person name="Strem M.D."/>
            <person name="Melnick R.L."/>
            <person name="Guiltinan M.J."/>
            <person name="Tyler B.M."/>
            <person name="Meinhardt L.W."/>
            <person name="Bailey B.A."/>
        </authorList>
    </citation>
    <scope>NUCLEOTIDE SEQUENCE [LARGE SCALE GENOMIC DNA]</scope>
    <source>
        <strain evidence="3">zdho120</strain>
    </source>
</reference>
<sequence length="355" mass="40138">MPGEKKLNVSAPCIASTSLPTATILIPLSYQVGATTFRAMWTTTGKAIEYVGTAPLGNFLMRLRTGSVTIPSLQHPPEQLFRLFDNPSFMKSIRVYNNVFAFISIGASETTALNVDESVARDGFYNFRVCETVCHRMGSLLTSPNSKTCLPSGKSNGNNRWTRSEDTGNDRPCNGDPQRRLDIASKRLWLSIGVVWMQANRWKPPSCVAVKSQASPARDQAHKPWARLYRDILFKTWGGGLRRIFESSSSSDPLQYPLLFPHGERGWTYDHLPYVGNPVNNNGEPKTMSLREYEAYLLYDRSASDSLILRAGRLTQQYCVDQWAKLDQERLRLNNRFNIDPKLFKVLLTRFAMNL</sequence>
<dbReference type="OrthoDB" id="2272314at2759"/>
<dbReference type="PANTHER" id="PTHR45786">
    <property type="entry name" value="DNA BINDING PROTEIN-LIKE"/>
    <property type="match status" value="1"/>
</dbReference>
<proteinExistence type="predicted"/>
<protein>
    <submittedName>
        <fullName evidence="2">Helitron helicase</fullName>
    </submittedName>
</protein>
<keyword evidence="2" id="KW-0378">Hydrolase</keyword>
<evidence type="ECO:0000256" key="1">
    <source>
        <dbReference type="SAM" id="MobiDB-lite"/>
    </source>
</evidence>
<dbReference type="AlphaFoldDB" id="A0A225VJH6"/>
<comment type="caution">
    <text evidence="2">The sequence shown here is derived from an EMBL/GenBank/DDBJ whole genome shotgun (WGS) entry which is preliminary data.</text>
</comment>
<organism evidence="2 3">
    <name type="scientific">Phytophthora megakarya</name>
    <dbReference type="NCBI Taxonomy" id="4795"/>
    <lineage>
        <taxon>Eukaryota</taxon>
        <taxon>Sar</taxon>
        <taxon>Stramenopiles</taxon>
        <taxon>Oomycota</taxon>
        <taxon>Peronosporomycetes</taxon>
        <taxon>Peronosporales</taxon>
        <taxon>Peronosporaceae</taxon>
        <taxon>Phytophthora</taxon>
    </lineage>
</organism>
<evidence type="ECO:0000313" key="2">
    <source>
        <dbReference type="EMBL" id="OWZ05696.1"/>
    </source>
</evidence>
<dbReference type="EMBL" id="NBNE01004299">
    <property type="protein sequence ID" value="OWZ05696.1"/>
    <property type="molecule type" value="Genomic_DNA"/>
</dbReference>
<name>A0A225VJH6_9STRA</name>
<keyword evidence="3" id="KW-1185">Reference proteome</keyword>
<evidence type="ECO:0000313" key="3">
    <source>
        <dbReference type="Proteomes" id="UP000198211"/>
    </source>
</evidence>
<keyword evidence="2" id="KW-0547">Nucleotide-binding</keyword>